<evidence type="ECO:0000313" key="4">
    <source>
        <dbReference type="Proteomes" id="UP000002051"/>
    </source>
</evidence>
<dbReference type="AlphaFoldDB" id="A0A072VLN5"/>
<evidence type="ECO:0000256" key="1">
    <source>
        <dbReference type="SAM" id="Phobius"/>
    </source>
</evidence>
<gene>
    <name evidence="2" type="ordered locus">MTR_1g069980</name>
</gene>
<sequence>MTPPKSIYNFFYAINQFIREEMYAHNPKVASLLHPTIEGRPRYFPVPITVRTPKVLVMESLCDASTRLLLQTWVTIALWFAGSWVPVQVQICVFRCSLRPLASASVKLMHGLSGFIESPQNHSRHRRGGRLLFWSFANIVVVVVAFVAVWLCWNGTAVVSRLRQCSGAVVGGSVL</sequence>
<dbReference type="HOGENOM" id="CLU_1534788_0_0_1"/>
<evidence type="ECO:0000313" key="3">
    <source>
        <dbReference type="EnsemblPlants" id="KEH42536"/>
    </source>
</evidence>
<proteinExistence type="predicted"/>
<name>A0A072VLN5_MEDTR</name>
<feature type="transmembrane region" description="Helical" evidence="1">
    <location>
        <begin position="131"/>
        <end position="151"/>
    </location>
</feature>
<dbReference type="Proteomes" id="UP000002051">
    <property type="component" value="Unassembled WGS sequence"/>
</dbReference>
<protein>
    <submittedName>
        <fullName evidence="2">Transmembrane protein, putative</fullName>
    </submittedName>
</protein>
<reference evidence="3" key="3">
    <citation type="submission" date="2015-04" db="UniProtKB">
        <authorList>
            <consortium name="EnsemblPlants"/>
        </authorList>
    </citation>
    <scope>IDENTIFICATION</scope>
    <source>
        <strain evidence="3">cv. Jemalong A17</strain>
    </source>
</reference>
<evidence type="ECO:0000313" key="2">
    <source>
        <dbReference type="EMBL" id="KEH42536.1"/>
    </source>
</evidence>
<organism evidence="2 4">
    <name type="scientific">Medicago truncatula</name>
    <name type="common">Barrel medic</name>
    <name type="synonym">Medicago tribuloides</name>
    <dbReference type="NCBI Taxonomy" id="3880"/>
    <lineage>
        <taxon>Eukaryota</taxon>
        <taxon>Viridiplantae</taxon>
        <taxon>Streptophyta</taxon>
        <taxon>Embryophyta</taxon>
        <taxon>Tracheophyta</taxon>
        <taxon>Spermatophyta</taxon>
        <taxon>Magnoliopsida</taxon>
        <taxon>eudicotyledons</taxon>
        <taxon>Gunneridae</taxon>
        <taxon>Pentapetalae</taxon>
        <taxon>rosids</taxon>
        <taxon>fabids</taxon>
        <taxon>Fabales</taxon>
        <taxon>Fabaceae</taxon>
        <taxon>Papilionoideae</taxon>
        <taxon>50 kb inversion clade</taxon>
        <taxon>NPAAA clade</taxon>
        <taxon>Hologalegina</taxon>
        <taxon>IRL clade</taxon>
        <taxon>Trifolieae</taxon>
        <taxon>Medicago</taxon>
    </lineage>
</organism>
<reference evidence="2 4" key="2">
    <citation type="journal article" date="2014" name="BMC Genomics">
        <title>An improved genome release (version Mt4.0) for the model legume Medicago truncatula.</title>
        <authorList>
            <person name="Tang H."/>
            <person name="Krishnakumar V."/>
            <person name="Bidwell S."/>
            <person name="Rosen B."/>
            <person name="Chan A."/>
            <person name="Zhou S."/>
            <person name="Gentzbittel L."/>
            <person name="Childs K.L."/>
            <person name="Yandell M."/>
            <person name="Gundlach H."/>
            <person name="Mayer K.F."/>
            <person name="Schwartz D.C."/>
            <person name="Town C.D."/>
        </authorList>
    </citation>
    <scope>GENOME REANNOTATION</scope>
    <source>
        <strain evidence="2">A17</strain>
        <strain evidence="3 4">cv. Jemalong A17</strain>
    </source>
</reference>
<dbReference type="EMBL" id="CM001217">
    <property type="protein sequence ID" value="KEH42536.1"/>
    <property type="molecule type" value="Genomic_DNA"/>
</dbReference>
<keyword evidence="1 2" id="KW-0812">Transmembrane</keyword>
<accession>A0A072VLN5</accession>
<keyword evidence="1" id="KW-0472">Membrane</keyword>
<keyword evidence="1" id="KW-1133">Transmembrane helix</keyword>
<dbReference type="EnsemblPlants" id="KEH42536">
    <property type="protein sequence ID" value="KEH42536"/>
    <property type="gene ID" value="MTR_1g069980"/>
</dbReference>
<reference evidence="2 4" key="1">
    <citation type="journal article" date="2011" name="Nature">
        <title>The Medicago genome provides insight into the evolution of rhizobial symbioses.</title>
        <authorList>
            <person name="Young N.D."/>
            <person name="Debelle F."/>
            <person name="Oldroyd G.E."/>
            <person name="Geurts R."/>
            <person name="Cannon S.B."/>
            <person name="Udvardi M.K."/>
            <person name="Benedito V.A."/>
            <person name="Mayer K.F."/>
            <person name="Gouzy J."/>
            <person name="Schoof H."/>
            <person name="Van de Peer Y."/>
            <person name="Proost S."/>
            <person name="Cook D.R."/>
            <person name="Meyers B.C."/>
            <person name="Spannagl M."/>
            <person name="Cheung F."/>
            <person name="De Mita S."/>
            <person name="Krishnakumar V."/>
            <person name="Gundlach H."/>
            <person name="Zhou S."/>
            <person name="Mudge J."/>
            <person name="Bharti A.K."/>
            <person name="Murray J.D."/>
            <person name="Naoumkina M.A."/>
            <person name="Rosen B."/>
            <person name="Silverstein K.A."/>
            <person name="Tang H."/>
            <person name="Rombauts S."/>
            <person name="Zhao P.X."/>
            <person name="Zhou P."/>
            <person name="Barbe V."/>
            <person name="Bardou P."/>
            <person name="Bechner M."/>
            <person name="Bellec A."/>
            <person name="Berger A."/>
            <person name="Berges H."/>
            <person name="Bidwell S."/>
            <person name="Bisseling T."/>
            <person name="Choisne N."/>
            <person name="Couloux A."/>
            <person name="Denny R."/>
            <person name="Deshpande S."/>
            <person name="Dai X."/>
            <person name="Doyle J.J."/>
            <person name="Dudez A.M."/>
            <person name="Farmer A.D."/>
            <person name="Fouteau S."/>
            <person name="Franken C."/>
            <person name="Gibelin C."/>
            <person name="Gish J."/>
            <person name="Goldstein S."/>
            <person name="Gonzalez A.J."/>
            <person name="Green P.J."/>
            <person name="Hallab A."/>
            <person name="Hartog M."/>
            <person name="Hua A."/>
            <person name="Humphray S.J."/>
            <person name="Jeong D.H."/>
            <person name="Jing Y."/>
            <person name="Jocker A."/>
            <person name="Kenton S.M."/>
            <person name="Kim D.J."/>
            <person name="Klee K."/>
            <person name="Lai H."/>
            <person name="Lang C."/>
            <person name="Lin S."/>
            <person name="Macmil S.L."/>
            <person name="Magdelenat G."/>
            <person name="Matthews L."/>
            <person name="McCorrison J."/>
            <person name="Monaghan E.L."/>
            <person name="Mun J.H."/>
            <person name="Najar F.Z."/>
            <person name="Nicholson C."/>
            <person name="Noirot C."/>
            <person name="O'Bleness M."/>
            <person name="Paule C.R."/>
            <person name="Poulain J."/>
            <person name="Prion F."/>
            <person name="Qin B."/>
            <person name="Qu C."/>
            <person name="Retzel E.F."/>
            <person name="Riddle C."/>
            <person name="Sallet E."/>
            <person name="Samain S."/>
            <person name="Samson N."/>
            <person name="Sanders I."/>
            <person name="Saurat O."/>
            <person name="Scarpelli C."/>
            <person name="Schiex T."/>
            <person name="Segurens B."/>
            <person name="Severin A.J."/>
            <person name="Sherrier D.J."/>
            <person name="Shi R."/>
            <person name="Sims S."/>
            <person name="Singer S.R."/>
            <person name="Sinharoy S."/>
            <person name="Sterck L."/>
            <person name="Viollet A."/>
            <person name="Wang B.B."/>
            <person name="Wang K."/>
            <person name="Wang M."/>
            <person name="Wang X."/>
            <person name="Warfsmann J."/>
            <person name="Weissenbach J."/>
            <person name="White D.D."/>
            <person name="White J.D."/>
            <person name="Wiley G.B."/>
            <person name="Wincker P."/>
            <person name="Xing Y."/>
            <person name="Yang L."/>
            <person name="Yao Z."/>
            <person name="Ying F."/>
            <person name="Zhai J."/>
            <person name="Zhou L."/>
            <person name="Zuber A."/>
            <person name="Denarie J."/>
            <person name="Dixon R.A."/>
            <person name="May G.D."/>
            <person name="Schwartz D.C."/>
            <person name="Rogers J."/>
            <person name="Quetier F."/>
            <person name="Town C.D."/>
            <person name="Roe B.A."/>
        </authorList>
    </citation>
    <scope>NUCLEOTIDE SEQUENCE [LARGE SCALE GENOMIC DNA]</scope>
    <source>
        <strain evidence="2">A17</strain>
        <strain evidence="3 4">cv. Jemalong A17</strain>
    </source>
</reference>
<keyword evidence="4" id="KW-1185">Reference proteome</keyword>